<feature type="transmembrane region" description="Helical" evidence="1">
    <location>
        <begin position="126"/>
        <end position="144"/>
    </location>
</feature>
<evidence type="ECO:0008006" key="4">
    <source>
        <dbReference type="Google" id="ProtNLM"/>
    </source>
</evidence>
<proteinExistence type="predicted"/>
<evidence type="ECO:0000256" key="1">
    <source>
        <dbReference type="SAM" id="Phobius"/>
    </source>
</evidence>
<evidence type="ECO:0000313" key="3">
    <source>
        <dbReference type="Proteomes" id="UP001575652"/>
    </source>
</evidence>
<comment type="caution">
    <text evidence="2">The sequence shown here is derived from an EMBL/GenBank/DDBJ whole genome shotgun (WGS) entry which is preliminary data.</text>
</comment>
<dbReference type="Proteomes" id="UP001575652">
    <property type="component" value="Unassembled WGS sequence"/>
</dbReference>
<feature type="transmembrane region" description="Helical" evidence="1">
    <location>
        <begin position="196"/>
        <end position="216"/>
    </location>
</feature>
<organism evidence="2 3">
    <name type="scientific">Arthrobacter halodurans</name>
    <dbReference type="NCBI Taxonomy" id="516699"/>
    <lineage>
        <taxon>Bacteria</taxon>
        <taxon>Bacillati</taxon>
        <taxon>Actinomycetota</taxon>
        <taxon>Actinomycetes</taxon>
        <taxon>Micrococcales</taxon>
        <taxon>Micrococcaceae</taxon>
        <taxon>Arthrobacter</taxon>
    </lineage>
</organism>
<gene>
    <name evidence="2" type="ORF">ACETWP_14250</name>
</gene>
<dbReference type="RefSeq" id="WP_373972922.1">
    <property type="nucleotide sequence ID" value="NZ_JBHDLJ010000013.1"/>
</dbReference>
<keyword evidence="1" id="KW-1133">Transmembrane helix</keyword>
<feature type="transmembrane region" description="Helical" evidence="1">
    <location>
        <begin position="86"/>
        <end position="106"/>
    </location>
</feature>
<evidence type="ECO:0000313" key="2">
    <source>
        <dbReference type="EMBL" id="MFB0835749.1"/>
    </source>
</evidence>
<keyword evidence="1" id="KW-0812">Transmembrane</keyword>
<name>A0ABV4URR9_9MICC</name>
<feature type="transmembrane region" description="Helical" evidence="1">
    <location>
        <begin position="52"/>
        <end position="74"/>
    </location>
</feature>
<protein>
    <recommendedName>
        <fullName evidence="4">Integral membrane protein</fullName>
    </recommendedName>
</protein>
<keyword evidence="3" id="KW-1185">Reference proteome</keyword>
<sequence>MTSAALTVLLAFLVALRAIHHSARDMLALTGVLLTAGFAIRATLVARDDTEMGLLSFSSSVLVTTGIWMLLNVVQRATGHAGRLRVPLAAVLAANLAAFSCAVMFSPTGSAFMPFSIAAGTTTYGLYHHAIVVASMTYVGTLAARGAGRTTGVYRGALALTAVGSLVSVAGAVVALGTAVAESRFAVELNGPLPPVVRTVFAGLGLAYLGASLPVLRQVCLRAGSLCPLLRVHRIWRRTRAVAGTASVLPRVSLLPAAMLHRMLVELWDFRAGWRGNHPLLTEAEESYLLRVESKFAHGRTH</sequence>
<reference evidence="2 3" key="1">
    <citation type="submission" date="2024-09" db="EMBL/GenBank/DDBJ databases">
        <authorList>
            <person name="Salinas-Garcia M.A."/>
            <person name="Prieme A."/>
        </authorList>
    </citation>
    <scope>NUCLEOTIDE SEQUENCE [LARGE SCALE GENOMIC DNA]</scope>
    <source>
        <strain evidence="2 3">DSM 21081</strain>
    </source>
</reference>
<keyword evidence="1" id="KW-0472">Membrane</keyword>
<dbReference type="EMBL" id="JBHDLJ010000013">
    <property type="protein sequence ID" value="MFB0835749.1"/>
    <property type="molecule type" value="Genomic_DNA"/>
</dbReference>
<accession>A0ABV4URR9</accession>
<feature type="transmembrane region" description="Helical" evidence="1">
    <location>
        <begin position="156"/>
        <end position="176"/>
    </location>
</feature>